<reference evidence="1 2" key="1">
    <citation type="journal article" date="2019" name="Int. J. Syst. Evol. Microbiol.">
        <title>The Global Catalogue of Microorganisms (GCM) 10K type strain sequencing project: providing services to taxonomists for standard genome sequencing and annotation.</title>
        <authorList>
            <consortium name="The Broad Institute Genomics Platform"/>
            <consortium name="The Broad Institute Genome Sequencing Center for Infectious Disease"/>
            <person name="Wu L."/>
            <person name="Ma J."/>
        </authorList>
    </citation>
    <scope>NUCLEOTIDE SEQUENCE [LARGE SCALE GENOMIC DNA]</scope>
    <source>
        <strain evidence="1 2">CGMCC 1.12563</strain>
    </source>
</reference>
<dbReference type="RefSeq" id="WP_250875766.1">
    <property type="nucleotide sequence ID" value="NZ_JALXFV010000016.1"/>
</dbReference>
<protein>
    <submittedName>
        <fullName evidence="1">Uncharacterized protein</fullName>
    </submittedName>
</protein>
<proteinExistence type="predicted"/>
<dbReference type="EMBL" id="JBHUDC010000016">
    <property type="protein sequence ID" value="MFD1515844.1"/>
    <property type="molecule type" value="Genomic_DNA"/>
</dbReference>
<gene>
    <name evidence="1" type="ORF">ACFSBT_21390</name>
</gene>
<sequence length="87" mass="10081">MKPKDDVILAYLARIYPSAEPPKVIHWNLEKTGEADWVQMTTQRRLKKMEGHSPPLVEIVNEKGGYRRITDAGIAKLRELETTEEEY</sequence>
<name>A0ABD6B223_9EURY</name>
<evidence type="ECO:0000313" key="1">
    <source>
        <dbReference type="EMBL" id="MFD1515844.1"/>
    </source>
</evidence>
<accession>A0ABD6B223</accession>
<keyword evidence="2" id="KW-1185">Reference proteome</keyword>
<organism evidence="1 2">
    <name type="scientific">Halomarina rubra</name>
    <dbReference type="NCBI Taxonomy" id="2071873"/>
    <lineage>
        <taxon>Archaea</taxon>
        <taxon>Methanobacteriati</taxon>
        <taxon>Methanobacteriota</taxon>
        <taxon>Stenosarchaea group</taxon>
        <taxon>Halobacteria</taxon>
        <taxon>Halobacteriales</taxon>
        <taxon>Natronomonadaceae</taxon>
        <taxon>Halomarina</taxon>
    </lineage>
</organism>
<dbReference type="AlphaFoldDB" id="A0ABD6B223"/>
<comment type="caution">
    <text evidence="1">The sequence shown here is derived from an EMBL/GenBank/DDBJ whole genome shotgun (WGS) entry which is preliminary data.</text>
</comment>
<evidence type="ECO:0000313" key="2">
    <source>
        <dbReference type="Proteomes" id="UP001597187"/>
    </source>
</evidence>
<dbReference type="Proteomes" id="UP001597187">
    <property type="component" value="Unassembled WGS sequence"/>
</dbReference>